<accession>A0A813HPD0</accession>
<evidence type="ECO:0000313" key="2">
    <source>
        <dbReference type="EMBL" id="CAE8639607.1"/>
    </source>
</evidence>
<dbReference type="InterPro" id="IPR019448">
    <property type="entry name" value="NT-C2"/>
</dbReference>
<dbReference type="Proteomes" id="UP000654075">
    <property type="component" value="Unassembled WGS sequence"/>
</dbReference>
<protein>
    <recommendedName>
        <fullName evidence="1">C2 NT-type domain-containing protein</fullName>
    </recommendedName>
</protein>
<gene>
    <name evidence="2" type="ORF">PGLA1383_LOCUS54631</name>
    <name evidence="3" type="ORF">PGLA2088_LOCUS19321</name>
</gene>
<dbReference type="EMBL" id="CAJNNW010025023">
    <property type="protein sequence ID" value="CAE8675285.1"/>
    <property type="molecule type" value="Genomic_DNA"/>
</dbReference>
<organism evidence="2 4">
    <name type="scientific">Polarella glacialis</name>
    <name type="common">Dinoflagellate</name>
    <dbReference type="NCBI Taxonomy" id="89957"/>
    <lineage>
        <taxon>Eukaryota</taxon>
        <taxon>Sar</taxon>
        <taxon>Alveolata</taxon>
        <taxon>Dinophyceae</taxon>
        <taxon>Suessiales</taxon>
        <taxon>Suessiaceae</taxon>
        <taxon>Polarella</taxon>
    </lineage>
</organism>
<evidence type="ECO:0000259" key="1">
    <source>
        <dbReference type="PROSITE" id="PS51840"/>
    </source>
</evidence>
<sequence length="118" mass="12917">MHGSGGTVPSSFRLVVQEATNVPAGCRSLTVSWKKGIKAVSTWPAVVQDGRSEWDCPLPVSCVLFRSTAPFDGQAQFEAKFCWLEVVRDGESVLGHAQLNLADFCDGQVHQRALQVWK</sequence>
<dbReference type="PROSITE" id="PS51840">
    <property type="entry name" value="C2_NT"/>
    <property type="match status" value="1"/>
</dbReference>
<reference evidence="2" key="1">
    <citation type="submission" date="2021-02" db="EMBL/GenBank/DDBJ databases">
        <authorList>
            <person name="Dougan E. K."/>
            <person name="Rhodes N."/>
            <person name="Thang M."/>
            <person name="Chan C."/>
        </authorList>
    </citation>
    <scope>NUCLEOTIDE SEQUENCE</scope>
</reference>
<evidence type="ECO:0000313" key="3">
    <source>
        <dbReference type="EMBL" id="CAE8675285.1"/>
    </source>
</evidence>
<dbReference type="Pfam" id="PF10358">
    <property type="entry name" value="NT-C2"/>
    <property type="match status" value="1"/>
</dbReference>
<dbReference type="EMBL" id="CAJNNV010032319">
    <property type="protein sequence ID" value="CAE8639607.1"/>
    <property type="molecule type" value="Genomic_DNA"/>
</dbReference>
<proteinExistence type="predicted"/>
<name>A0A813HPD0_POLGL</name>
<keyword evidence="4" id="KW-1185">Reference proteome</keyword>
<feature type="non-terminal residue" evidence="2">
    <location>
        <position position="118"/>
    </location>
</feature>
<evidence type="ECO:0000313" key="4">
    <source>
        <dbReference type="Proteomes" id="UP000654075"/>
    </source>
</evidence>
<comment type="caution">
    <text evidence="2">The sequence shown here is derived from an EMBL/GenBank/DDBJ whole genome shotgun (WGS) entry which is preliminary data.</text>
</comment>
<dbReference type="AlphaFoldDB" id="A0A813HPD0"/>
<feature type="domain" description="C2 NT-type" evidence="1">
    <location>
        <begin position="1"/>
        <end position="118"/>
    </location>
</feature>
<dbReference type="Proteomes" id="UP000626109">
    <property type="component" value="Unassembled WGS sequence"/>
</dbReference>